<evidence type="ECO:0000313" key="8">
    <source>
        <dbReference type="EMBL" id="RJE23813.1"/>
    </source>
</evidence>
<evidence type="ECO:0000256" key="1">
    <source>
        <dbReference type="ARBA" id="ARBA00001971"/>
    </source>
</evidence>
<dbReference type="OrthoDB" id="655030at2759"/>
<dbReference type="PRINTS" id="PR00385">
    <property type="entry name" value="P450"/>
</dbReference>
<evidence type="ECO:0000256" key="6">
    <source>
        <dbReference type="PIRSR" id="PIRSR602401-1"/>
    </source>
</evidence>
<evidence type="ECO:0000313" key="9">
    <source>
        <dbReference type="Proteomes" id="UP000266188"/>
    </source>
</evidence>
<dbReference type="InterPro" id="IPR017972">
    <property type="entry name" value="Cyt_P450_CS"/>
</dbReference>
<comment type="caution">
    <text evidence="8">The sequence shown here is derived from an EMBL/GenBank/DDBJ whole genome shotgun (WGS) entry which is preliminary data.</text>
</comment>
<dbReference type="PRINTS" id="PR00463">
    <property type="entry name" value="EP450I"/>
</dbReference>
<organism evidence="8 9">
    <name type="scientific">Aspergillus sclerotialis</name>
    <dbReference type="NCBI Taxonomy" id="2070753"/>
    <lineage>
        <taxon>Eukaryota</taxon>
        <taxon>Fungi</taxon>
        <taxon>Dikarya</taxon>
        <taxon>Ascomycota</taxon>
        <taxon>Pezizomycotina</taxon>
        <taxon>Eurotiomycetes</taxon>
        <taxon>Eurotiomycetidae</taxon>
        <taxon>Eurotiales</taxon>
        <taxon>Aspergillaceae</taxon>
        <taxon>Aspergillus</taxon>
        <taxon>Aspergillus subgen. Polypaecilum</taxon>
    </lineage>
</organism>
<dbReference type="GO" id="GO:0016705">
    <property type="term" value="F:oxidoreductase activity, acting on paired donors, with incorporation or reduction of molecular oxygen"/>
    <property type="evidence" value="ECO:0007669"/>
    <property type="project" value="InterPro"/>
</dbReference>
<accession>A0A3A2ZNK0</accession>
<dbReference type="GO" id="GO:0020037">
    <property type="term" value="F:heme binding"/>
    <property type="evidence" value="ECO:0007669"/>
    <property type="project" value="InterPro"/>
</dbReference>
<dbReference type="GO" id="GO:0005506">
    <property type="term" value="F:iron ion binding"/>
    <property type="evidence" value="ECO:0007669"/>
    <property type="project" value="InterPro"/>
</dbReference>
<sequence>MDNLTNINLPAQWRSVMALDEEFSAFTAFKFGVKLLIGQYILILLYKTFRGLWSPLSSIPGPWINKISDWPFFNTVIKGKCHYHLTELHKRYGPIVRLTPNTIAVADAREVRRILVTEDLAKDTQYYSNFRRDESRPTLVSFTNKKDYQARKRLISSMFGIRSIRGLQPMMQNCIDNLVDKLRKECANTENKVDGTVVDIYHFIHATAVDIIGETIFGQPFNILDTGSHPLLEHINIGLKITGILQFAPILRVIMRLPFFPKREPYIDAFTRDIIEKRRATLETEPRNDLLQKLVSCVKDSPASLFNTEDLQDEVVVFLLAGSETTANTEVFLLLLLVHHPDKLKKLQHEIDNLYADPSKPADAEDHISMRYLQACINEAMRLYPAMATGSPRCSDTATTILGHKIPAGTTIFSTSTSVQRDPQYWPEPDAFIPERWLEDGKLETHDLPFYPFSAGSRVCIGRHFAMQEMHLTLVALLRRFEIGLVEGQDESTAFRVALHLKGQKYMVKIRERK</sequence>
<dbReference type="GO" id="GO:0004497">
    <property type="term" value="F:monooxygenase activity"/>
    <property type="evidence" value="ECO:0007669"/>
    <property type="project" value="UniProtKB-KW"/>
</dbReference>
<dbReference type="Gene3D" id="1.10.630.10">
    <property type="entry name" value="Cytochrome P450"/>
    <property type="match status" value="1"/>
</dbReference>
<dbReference type="EMBL" id="MVGC01000104">
    <property type="protein sequence ID" value="RJE23813.1"/>
    <property type="molecule type" value="Genomic_DNA"/>
</dbReference>
<dbReference type="AlphaFoldDB" id="A0A3A2ZNK0"/>
<dbReference type="Pfam" id="PF00067">
    <property type="entry name" value="p450"/>
    <property type="match status" value="1"/>
</dbReference>
<dbReference type="PANTHER" id="PTHR24305:SF166">
    <property type="entry name" value="CYTOCHROME P450 12A4, MITOCHONDRIAL-RELATED"/>
    <property type="match status" value="1"/>
</dbReference>
<evidence type="ECO:0000256" key="4">
    <source>
        <dbReference type="ARBA" id="ARBA00023002"/>
    </source>
</evidence>
<protein>
    <submittedName>
        <fullName evidence="8">Cytochrome P450</fullName>
    </submittedName>
</protein>
<proteinExistence type="inferred from homology"/>
<dbReference type="InterPro" id="IPR036396">
    <property type="entry name" value="Cyt_P450_sf"/>
</dbReference>
<dbReference type="PROSITE" id="PS00086">
    <property type="entry name" value="CYTOCHROME_P450"/>
    <property type="match status" value="1"/>
</dbReference>
<reference evidence="9" key="1">
    <citation type="submission" date="2017-02" db="EMBL/GenBank/DDBJ databases">
        <authorList>
            <person name="Tafer H."/>
            <person name="Lopandic K."/>
        </authorList>
    </citation>
    <scope>NUCLEOTIDE SEQUENCE [LARGE SCALE GENOMIC DNA]</scope>
    <source>
        <strain evidence="9">CBS 366.77</strain>
    </source>
</reference>
<gene>
    <name evidence="8" type="ORF">PHISCL_03844</name>
</gene>
<dbReference type="InterPro" id="IPR002401">
    <property type="entry name" value="Cyt_P450_E_grp-I"/>
</dbReference>
<comment type="similarity">
    <text evidence="2 7">Belongs to the cytochrome P450 family.</text>
</comment>
<dbReference type="SUPFAM" id="SSF48264">
    <property type="entry name" value="Cytochrome P450"/>
    <property type="match status" value="1"/>
</dbReference>
<evidence type="ECO:0000256" key="5">
    <source>
        <dbReference type="ARBA" id="ARBA00023004"/>
    </source>
</evidence>
<feature type="binding site" description="axial binding residue" evidence="6">
    <location>
        <position position="460"/>
    </location>
    <ligand>
        <name>heme</name>
        <dbReference type="ChEBI" id="CHEBI:30413"/>
    </ligand>
    <ligandPart>
        <name>Fe</name>
        <dbReference type="ChEBI" id="CHEBI:18248"/>
    </ligandPart>
</feature>
<keyword evidence="5 6" id="KW-0408">Iron</keyword>
<keyword evidence="6 7" id="KW-0349">Heme</keyword>
<dbReference type="STRING" id="2070753.A0A3A2ZNK0"/>
<dbReference type="Proteomes" id="UP000266188">
    <property type="component" value="Unassembled WGS sequence"/>
</dbReference>
<keyword evidence="9" id="KW-1185">Reference proteome</keyword>
<evidence type="ECO:0000256" key="2">
    <source>
        <dbReference type="ARBA" id="ARBA00010617"/>
    </source>
</evidence>
<evidence type="ECO:0000256" key="3">
    <source>
        <dbReference type="ARBA" id="ARBA00022723"/>
    </source>
</evidence>
<keyword evidence="4 7" id="KW-0560">Oxidoreductase</keyword>
<name>A0A3A2ZNK0_9EURO</name>
<keyword evidence="3 6" id="KW-0479">Metal-binding</keyword>
<keyword evidence="7" id="KW-0503">Monooxygenase</keyword>
<comment type="cofactor">
    <cofactor evidence="1 6">
        <name>heme</name>
        <dbReference type="ChEBI" id="CHEBI:30413"/>
    </cofactor>
</comment>
<dbReference type="PANTHER" id="PTHR24305">
    <property type="entry name" value="CYTOCHROME P450"/>
    <property type="match status" value="1"/>
</dbReference>
<dbReference type="InterPro" id="IPR001128">
    <property type="entry name" value="Cyt_P450"/>
</dbReference>
<dbReference type="InterPro" id="IPR050121">
    <property type="entry name" value="Cytochrome_P450_monoxygenase"/>
</dbReference>
<evidence type="ECO:0000256" key="7">
    <source>
        <dbReference type="RuleBase" id="RU000461"/>
    </source>
</evidence>